<sequence length="575" mass="59788">MKSSLRSTSARPIRRLSRFTPAFSLLATVLPVLGVSDAAAAWPEDGILVSPWVGVANSPSSCTDGAGGVFTFWADESALGVMGSHVFATGGKDPAWTDGGQFIGNGVGGQGSVGVVSDGVGGAIVTWHNGSTGNVLASHVLSDGVLDPSWPSVVIQVNSSTSASNSWAVPVPDANGGCIVTWLGLSNGETVVLVQRILSNGVQAPGWPEGGVVLDPVPGTPERPVACSDGEGGVIVAWDDAERIYVHHVLPSGQVDPDWPADGRLVSDLIALKLNPVVTTDGAGGAFVAWQDDRGGDGWDVFYSHVLANGEISANIPENGAVLTDAANNNSSGGWGDLTPDGAGGVYAVYEIRVAGHTDVWGQHILASSLPDWAPNGVPVCTSDGGGLDPSVIAHPEGGFLATWRDDFTYTRITRIGPDGNPAPGWTLDGEHRWFGIRAKAFDNGQGGAIFTLHRLNGPYESILVAYEPLAEPSAVGDGPRAGRTRLDPLVVPNPFSGSTSIAFRTERSQRVEVEIIDSAGRSVRHLTDEVLSSGRQRIVWDGSGDSGRDVAPGVYFYRIGSDDGTAAGRIVLTR</sequence>
<dbReference type="AlphaFoldDB" id="A0A956SDR9"/>
<evidence type="ECO:0000313" key="4">
    <source>
        <dbReference type="Proteomes" id="UP000739538"/>
    </source>
</evidence>
<dbReference type="NCBIfam" id="TIGR04183">
    <property type="entry name" value="Por_Secre_tail"/>
    <property type="match status" value="1"/>
</dbReference>
<feature type="chain" id="PRO_5037500102" evidence="1">
    <location>
        <begin position="41"/>
        <end position="575"/>
    </location>
</feature>
<dbReference type="Pfam" id="PF13860">
    <property type="entry name" value="FlgD_ig"/>
    <property type="match status" value="1"/>
</dbReference>
<comment type="caution">
    <text evidence="3">The sequence shown here is derived from an EMBL/GenBank/DDBJ whole genome shotgun (WGS) entry which is preliminary data.</text>
</comment>
<feature type="signal peptide" evidence="1">
    <location>
        <begin position="1"/>
        <end position="40"/>
    </location>
</feature>
<name>A0A956SDR9_UNCEI</name>
<dbReference type="InterPro" id="IPR025965">
    <property type="entry name" value="FlgD/Vpr_Ig-like"/>
</dbReference>
<evidence type="ECO:0000256" key="1">
    <source>
        <dbReference type="SAM" id="SignalP"/>
    </source>
</evidence>
<keyword evidence="1" id="KW-0732">Signal</keyword>
<dbReference type="EMBL" id="JAGQHS010000073">
    <property type="protein sequence ID" value="MCA9756937.1"/>
    <property type="molecule type" value="Genomic_DNA"/>
</dbReference>
<reference evidence="3" key="1">
    <citation type="submission" date="2020-04" db="EMBL/GenBank/DDBJ databases">
        <authorList>
            <person name="Zhang T."/>
        </authorList>
    </citation>
    <scope>NUCLEOTIDE SEQUENCE</scope>
    <source>
        <strain evidence="3">HKST-UBA02</strain>
    </source>
</reference>
<evidence type="ECO:0000259" key="2">
    <source>
        <dbReference type="Pfam" id="PF13860"/>
    </source>
</evidence>
<dbReference type="InterPro" id="IPR026444">
    <property type="entry name" value="Secre_tail"/>
</dbReference>
<organism evidence="3 4">
    <name type="scientific">Eiseniibacteriota bacterium</name>
    <dbReference type="NCBI Taxonomy" id="2212470"/>
    <lineage>
        <taxon>Bacteria</taxon>
        <taxon>Candidatus Eiseniibacteriota</taxon>
    </lineage>
</organism>
<protein>
    <submittedName>
        <fullName evidence="3">T9SS type A sorting domain-containing protein</fullName>
    </submittedName>
</protein>
<accession>A0A956SDR9</accession>
<reference evidence="3" key="2">
    <citation type="journal article" date="2021" name="Microbiome">
        <title>Successional dynamics and alternative stable states in a saline activated sludge microbial community over 9 years.</title>
        <authorList>
            <person name="Wang Y."/>
            <person name="Ye J."/>
            <person name="Ju F."/>
            <person name="Liu L."/>
            <person name="Boyd J.A."/>
            <person name="Deng Y."/>
            <person name="Parks D.H."/>
            <person name="Jiang X."/>
            <person name="Yin X."/>
            <person name="Woodcroft B.J."/>
            <person name="Tyson G.W."/>
            <person name="Hugenholtz P."/>
            <person name="Polz M.F."/>
            <person name="Zhang T."/>
        </authorList>
    </citation>
    <scope>NUCLEOTIDE SEQUENCE</scope>
    <source>
        <strain evidence="3">HKST-UBA02</strain>
    </source>
</reference>
<proteinExistence type="predicted"/>
<gene>
    <name evidence="3" type="ORF">KDA27_14120</name>
</gene>
<dbReference type="Gene3D" id="2.60.40.4070">
    <property type="match status" value="1"/>
</dbReference>
<dbReference type="Proteomes" id="UP000739538">
    <property type="component" value="Unassembled WGS sequence"/>
</dbReference>
<evidence type="ECO:0000313" key="3">
    <source>
        <dbReference type="EMBL" id="MCA9756937.1"/>
    </source>
</evidence>
<feature type="domain" description="FlgD/Vpr Ig-like" evidence="2">
    <location>
        <begin position="496"/>
        <end position="560"/>
    </location>
</feature>